<evidence type="ECO:0000313" key="1">
    <source>
        <dbReference type="EMBL" id="SDL43994.1"/>
    </source>
</evidence>
<dbReference type="Proteomes" id="UP000198683">
    <property type="component" value="Unassembled WGS sequence"/>
</dbReference>
<accession>A0A1G9K3J7</accession>
<name>A0A1G9K3J7_9ACTN</name>
<protein>
    <submittedName>
        <fullName evidence="1">Uncharacterized protein</fullName>
    </submittedName>
</protein>
<sequence>MRAVFDSYEWRTPEQGAATSVLPAASPLVEGVTGRYFEDCAEAPRTTDPGAQSGVRPHALDPDDAARLWKVSSGLLGL</sequence>
<evidence type="ECO:0000313" key="2">
    <source>
        <dbReference type="Proteomes" id="UP000198683"/>
    </source>
</evidence>
<proteinExistence type="predicted"/>
<gene>
    <name evidence="1" type="ORF">SAMN05421874_121113</name>
</gene>
<dbReference type="RefSeq" id="WP_090770683.1">
    <property type="nucleotide sequence ID" value="NZ_FNFB01000021.1"/>
</dbReference>
<keyword evidence="2" id="KW-1185">Reference proteome</keyword>
<dbReference type="AlphaFoldDB" id="A0A1G9K3J7"/>
<dbReference type="Gene3D" id="3.40.50.720">
    <property type="entry name" value="NAD(P)-binding Rossmann-like Domain"/>
    <property type="match status" value="1"/>
</dbReference>
<reference evidence="1 2" key="1">
    <citation type="submission" date="2016-10" db="EMBL/GenBank/DDBJ databases">
        <authorList>
            <person name="de Groot N.N."/>
        </authorList>
    </citation>
    <scope>NUCLEOTIDE SEQUENCE [LARGE SCALE GENOMIC DNA]</scope>
    <source>
        <strain evidence="1 2">CGMCC 4.5681</strain>
    </source>
</reference>
<dbReference type="OrthoDB" id="4577644at2"/>
<organism evidence="1 2">
    <name type="scientific">Nonomuraea maritima</name>
    <dbReference type="NCBI Taxonomy" id="683260"/>
    <lineage>
        <taxon>Bacteria</taxon>
        <taxon>Bacillati</taxon>
        <taxon>Actinomycetota</taxon>
        <taxon>Actinomycetes</taxon>
        <taxon>Streptosporangiales</taxon>
        <taxon>Streptosporangiaceae</taxon>
        <taxon>Nonomuraea</taxon>
    </lineage>
</organism>
<dbReference type="STRING" id="683260.SAMN05421874_121113"/>
<dbReference type="EMBL" id="FNFB01000021">
    <property type="protein sequence ID" value="SDL43994.1"/>
    <property type="molecule type" value="Genomic_DNA"/>
</dbReference>